<dbReference type="Pfam" id="PF12318">
    <property type="entry name" value="FAD-SLDH"/>
    <property type="match status" value="1"/>
</dbReference>
<accession>A0A857JEU5</accession>
<dbReference type="InterPro" id="IPR024651">
    <property type="entry name" value="FAD-SLDH_ssu"/>
</dbReference>
<organism evidence="1 2">
    <name type="scientific">Xylophilus rhododendri</name>
    <dbReference type="NCBI Taxonomy" id="2697032"/>
    <lineage>
        <taxon>Bacteria</taxon>
        <taxon>Pseudomonadati</taxon>
        <taxon>Pseudomonadota</taxon>
        <taxon>Betaproteobacteria</taxon>
        <taxon>Burkholderiales</taxon>
        <taxon>Xylophilus</taxon>
    </lineage>
</organism>
<evidence type="ECO:0000313" key="2">
    <source>
        <dbReference type="Proteomes" id="UP000464787"/>
    </source>
</evidence>
<dbReference type="AlphaFoldDB" id="A0A857JEU5"/>
<gene>
    <name evidence="1" type="ORF">GT347_26675</name>
</gene>
<dbReference type="Proteomes" id="UP000464787">
    <property type="component" value="Chromosome"/>
</dbReference>
<name>A0A857JEU5_9BURK</name>
<reference evidence="1 2" key="1">
    <citation type="submission" date="2020-01" db="EMBL/GenBank/DDBJ databases">
        <title>Genome sequencing of strain KACC 21265.</title>
        <authorList>
            <person name="Heo J."/>
            <person name="Kim S.-J."/>
            <person name="Kim J.-S."/>
            <person name="Hong S.-B."/>
            <person name="Kwon S.-W."/>
        </authorList>
    </citation>
    <scope>NUCLEOTIDE SEQUENCE [LARGE SCALE GENOMIC DNA]</scope>
    <source>
        <strain evidence="1 2">KACC 21265</strain>
    </source>
</reference>
<protein>
    <submittedName>
        <fullName evidence="1">Dehydrogenase</fullName>
    </submittedName>
</protein>
<dbReference type="KEGG" id="xyk:GT347_26675"/>
<proteinExistence type="predicted"/>
<sequence length="165" mass="17544">MLIGGVIVGGAVVLASPLRSIAAAAGQGRQAQDLAEFLHLSQLLINHRLVAGVGERIQAFLVKQHADGAEQVRALIAIAEKKQAKVVEDFFGDIPAGPAEDLAHWIIFAWYTGASSAKPDATVFAFEEALAFQTTIDVVTIPSYGISGPDRWSQVTIPLVPMPVF</sequence>
<dbReference type="EMBL" id="CP047650">
    <property type="protein sequence ID" value="QHJ01724.1"/>
    <property type="molecule type" value="Genomic_DNA"/>
</dbReference>
<keyword evidence="2" id="KW-1185">Reference proteome</keyword>
<evidence type="ECO:0000313" key="1">
    <source>
        <dbReference type="EMBL" id="QHJ01724.1"/>
    </source>
</evidence>